<protein>
    <submittedName>
        <fullName evidence="1">Uncharacterized protein</fullName>
    </submittedName>
</protein>
<proteinExistence type="predicted"/>
<sequence>MVCDTFFDKYPDLEPILVKDSVQCFLRFFKKCAGKGLSWDRTITAQTLTCIVSFNALRCAKVVLEGMAPQFYGIHANPNCINNYGYFALHQAAERFSVDMIKLLLCHGASPNVRTVGNDTIENLLPLHVAVENTCLHKYLEDNLEDNLSRSQNHLDYIYKLIHMLCLPEMKIFLDTIRLLAENTNNLLQELWNYIEDGKIIQSAVLLLAAQEQIRGGCSSKINGSRKKNGSHTKINGSSKKNGFDTKINSSIKKNGFDIINKCVVRLSYALKWEKGSHGMAQELLEERKTRIDCAWLLVDVISHAGEDLSAYIQAHSEVQHEEVFQHVSYILKEYGFSHTGDFFDTINLRPYDCRKSNGESCKGLTNTNMAVTETDNLDAAEKKAVRKKSGGGWDPTYTKRSFFPYWRSVLLARFPVKVYPAYASADPRSGFKPGQLGVCLSKKLMANGTTPTPNHKLGPVQRIPPLTSNNQPRRCFFTAATGAFRLMKVLK</sequence>
<keyword evidence="2" id="KW-1185">Reference proteome</keyword>
<name>A0ACD5YHS8_AVESA</name>
<organism evidence="1 2">
    <name type="scientific">Avena sativa</name>
    <name type="common">Oat</name>
    <dbReference type="NCBI Taxonomy" id="4498"/>
    <lineage>
        <taxon>Eukaryota</taxon>
        <taxon>Viridiplantae</taxon>
        <taxon>Streptophyta</taxon>
        <taxon>Embryophyta</taxon>
        <taxon>Tracheophyta</taxon>
        <taxon>Spermatophyta</taxon>
        <taxon>Magnoliopsida</taxon>
        <taxon>Liliopsida</taxon>
        <taxon>Poales</taxon>
        <taxon>Poaceae</taxon>
        <taxon>BOP clade</taxon>
        <taxon>Pooideae</taxon>
        <taxon>Poodae</taxon>
        <taxon>Poeae</taxon>
        <taxon>Poeae Chloroplast Group 1 (Aveneae type)</taxon>
        <taxon>Aveninae</taxon>
        <taxon>Avena</taxon>
    </lineage>
</organism>
<reference evidence="1" key="2">
    <citation type="submission" date="2025-09" db="UniProtKB">
        <authorList>
            <consortium name="EnsemblPlants"/>
        </authorList>
    </citation>
    <scope>IDENTIFICATION</scope>
</reference>
<dbReference type="EnsemblPlants" id="AVESA.00010b.r2.5DG0978580.1">
    <property type="protein sequence ID" value="AVESA.00010b.r2.5DG0978580.1.CDS"/>
    <property type="gene ID" value="AVESA.00010b.r2.5DG0978580"/>
</dbReference>
<reference evidence="1" key="1">
    <citation type="submission" date="2021-05" db="EMBL/GenBank/DDBJ databases">
        <authorList>
            <person name="Scholz U."/>
            <person name="Mascher M."/>
            <person name="Fiebig A."/>
        </authorList>
    </citation>
    <scope>NUCLEOTIDE SEQUENCE [LARGE SCALE GENOMIC DNA]</scope>
</reference>
<evidence type="ECO:0000313" key="2">
    <source>
        <dbReference type="Proteomes" id="UP001732700"/>
    </source>
</evidence>
<evidence type="ECO:0000313" key="1">
    <source>
        <dbReference type="EnsemblPlants" id="AVESA.00010b.r2.5DG0978580.1.CDS"/>
    </source>
</evidence>
<accession>A0ACD5YHS8</accession>
<dbReference type="Proteomes" id="UP001732700">
    <property type="component" value="Chromosome 5D"/>
</dbReference>